<accession>A0A7X5UXX5</accession>
<dbReference type="EMBL" id="JAASQV010000001">
    <property type="protein sequence ID" value="NIJ64193.1"/>
    <property type="molecule type" value="Genomic_DNA"/>
</dbReference>
<dbReference type="GO" id="GO:0005975">
    <property type="term" value="P:carbohydrate metabolic process"/>
    <property type="evidence" value="ECO:0007669"/>
    <property type="project" value="InterPro"/>
</dbReference>
<dbReference type="InterPro" id="IPR011330">
    <property type="entry name" value="Glyco_hydro/deAcase_b/a-brl"/>
</dbReference>
<dbReference type="InterPro" id="IPR018763">
    <property type="entry name" value="DUF2334"/>
</dbReference>
<protein>
    <recommendedName>
        <fullName evidence="3">DUF2334 domain-containing protein</fullName>
    </recommendedName>
</protein>
<proteinExistence type="predicted"/>
<evidence type="ECO:0000313" key="1">
    <source>
        <dbReference type="EMBL" id="NIJ64193.1"/>
    </source>
</evidence>
<sequence>MTRTGTTPPRRLLASIHDVSPRHEPAIDRLVEELASAGVERPAMLVVPDFWREAEIRPGSPFAARLRRWAEDGVEMFLHGYSHRDEAEHASWQDRVKASRMTAGEGEFLGLDAEEAERRIRAGRTLIEDITGRPIAGFIAPAWLYGDGAHSAMKTLGIALAEDHMRVWAPDTGRIFLKSPVITWATRTRARMLSSLAVASVARTIPLPRVVRLGVHPGDVTVPATLSSIRRTVAKIARTHVPSQYRDMVGDLACAS</sequence>
<dbReference type="AlphaFoldDB" id="A0A7X5UXX5"/>
<dbReference type="Proteomes" id="UP000564677">
    <property type="component" value="Unassembled WGS sequence"/>
</dbReference>
<organism evidence="1 2">
    <name type="scientific">Sphingomonas leidyi</name>
    <dbReference type="NCBI Taxonomy" id="68569"/>
    <lineage>
        <taxon>Bacteria</taxon>
        <taxon>Pseudomonadati</taxon>
        <taxon>Pseudomonadota</taxon>
        <taxon>Alphaproteobacteria</taxon>
        <taxon>Sphingomonadales</taxon>
        <taxon>Sphingomonadaceae</taxon>
        <taxon>Sphingomonas</taxon>
    </lineage>
</organism>
<keyword evidence="2" id="KW-1185">Reference proteome</keyword>
<dbReference type="SUPFAM" id="SSF88713">
    <property type="entry name" value="Glycoside hydrolase/deacetylase"/>
    <property type="match status" value="1"/>
</dbReference>
<evidence type="ECO:0008006" key="3">
    <source>
        <dbReference type="Google" id="ProtNLM"/>
    </source>
</evidence>
<name>A0A7X5UXX5_9SPHN</name>
<dbReference type="Gene3D" id="3.20.20.370">
    <property type="entry name" value="Glycoside hydrolase/deacetylase"/>
    <property type="match status" value="1"/>
</dbReference>
<gene>
    <name evidence="1" type="ORF">FHR20_001124</name>
</gene>
<dbReference type="Pfam" id="PF10096">
    <property type="entry name" value="DUF2334"/>
    <property type="match status" value="1"/>
</dbReference>
<comment type="caution">
    <text evidence="1">The sequence shown here is derived from an EMBL/GenBank/DDBJ whole genome shotgun (WGS) entry which is preliminary data.</text>
</comment>
<reference evidence="1 2" key="1">
    <citation type="submission" date="2020-03" db="EMBL/GenBank/DDBJ databases">
        <title>Genomic Encyclopedia of Type Strains, Phase IV (KMG-IV): sequencing the most valuable type-strain genomes for metagenomic binning, comparative biology and taxonomic classification.</title>
        <authorList>
            <person name="Goeker M."/>
        </authorList>
    </citation>
    <scope>NUCLEOTIDE SEQUENCE [LARGE SCALE GENOMIC DNA]</scope>
    <source>
        <strain evidence="1 2">DSM 4733</strain>
    </source>
</reference>
<dbReference type="RefSeq" id="WP_167298581.1">
    <property type="nucleotide sequence ID" value="NZ_JAASQV010000001.1"/>
</dbReference>
<evidence type="ECO:0000313" key="2">
    <source>
        <dbReference type="Proteomes" id="UP000564677"/>
    </source>
</evidence>
<dbReference type="CDD" id="cd11374">
    <property type="entry name" value="CE4_u10"/>
    <property type="match status" value="1"/>
</dbReference>